<dbReference type="SUPFAM" id="SSF52540">
    <property type="entry name" value="P-loop containing nucleoside triphosphate hydrolases"/>
    <property type="match status" value="1"/>
</dbReference>
<dbReference type="GO" id="GO:0006508">
    <property type="term" value="P:proteolysis"/>
    <property type="evidence" value="ECO:0007669"/>
    <property type="project" value="UniProtKB-KW"/>
</dbReference>
<evidence type="ECO:0000256" key="14">
    <source>
        <dbReference type="ARBA" id="ARBA00023049"/>
    </source>
</evidence>
<evidence type="ECO:0000256" key="13">
    <source>
        <dbReference type="ARBA" id="ARBA00022989"/>
    </source>
</evidence>
<comment type="similarity">
    <text evidence="16">Belongs to the AAA ATPase family.</text>
</comment>
<keyword evidence="13 17" id="KW-1133">Transmembrane helix</keyword>
<comment type="similarity">
    <text evidence="4">In the N-terminal section; belongs to the AAA ATPase family.</text>
</comment>
<keyword evidence="14" id="KW-0482">Metalloprotease</keyword>
<sequence length="569" mass="62946">MGQYRALFISIVILGIFFLIIKTLGQNFSGVKTREVYFSDFLNEAAQNNITSAEIQGNLITARTKDGTELITLGPSKPDYVDLLIERGIQVNVLESANGGGNASKLFSISKSKAKKINPEDNTDSFADVAGIDEAKQDLHEIIDFLREPDRYIKLGGRVPRGILMIGPPGNGKTLLAKAVAGEAKVNFFSISGSDFVEMFVGVGAGRVRDLFEEARAAGPAIIFIDEIDAVGRHRGAGRGGGHDEREQTLNQMLVEMDGFDRSSSVIVIAATNRMDILDPALLRPGRFDRHVYVNLPDIKGRLEILKVYAAKVSMAKDVDLEIIARGTPGFSGAELSNLINEGALYAARTNSKEITLEHLEWARDKIMMGAERKSVLMRDEDRRITAYHEAGHALVSAFLKKTDPLHKITIIPRGNALGVTSFLPENDKTSMDKEELTNNMIISMGGRAAEEIVFEDITTGAEGDLSYCTQMAFRMVTRWGMNERLGALTVEHDHDGKFLPMEYHKSRQASERTLQEVDQETRKLLKHCYEQAKRIITENTDKLHKVADALLEKETISADEFKTIIATV</sequence>
<keyword evidence="10" id="KW-0378">Hydrolase</keyword>
<protein>
    <recommendedName>
        <fullName evidence="18">AAA+ ATPase domain-containing protein</fullName>
    </recommendedName>
</protein>
<evidence type="ECO:0000256" key="8">
    <source>
        <dbReference type="ARBA" id="ARBA00022723"/>
    </source>
</evidence>
<dbReference type="Gene3D" id="3.30.720.210">
    <property type="match status" value="1"/>
</dbReference>
<reference evidence="19" key="1">
    <citation type="journal article" date="2021" name="Genome Biol. Evol.">
        <title>A High-Quality Reference Genome for a Parasitic Bivalve with Doubly Uniparental Inheritance (Bivalvia: Unionida).</title>
        <authorList>
            <person name="Smith C.H."/>
        </authorList>
    </citation>
    <scope>NUCLEOTIDE SEQUENCE</scope>
    <source>
        <strain evidence="19">CHS0354</strain>
    </source>
</reference>
<proteinExistence type="inferred from homology"/>
<dbReference type="InterPro" id="IPR005936">
    <property type="entry name" value="FtsH"/>
</dbReference>
<organism evidence="19 20">
    <name type="scientific">Potamilus streckersoni</name>
    <dbReference type="NCBI Taxonomy" id="2493646"/>
    <lineage>
        <taxon>Eukaryota</taxon>
        <taxon>Metazoa</taxon>
        <taxon>Spiralia</taxon>
        <taxon>Lophotrochozoa</taxon>
        <taxon>Mollusca</taxon>
        <taxon>Bivalvia</taxon>
        <taxon>Autobranchia</taxon>
        <taxon>Heteroconchia</taxon>
        <taxon>Palaeoheterodonta</taxon>
        <taxon>Unionida</taxon>
        <taxon>Unionoidea</taxon>
        <taxon>Unionidae</taxon>
        <taxon>Ambleminae</taxon>
        <taxon>Lampsilini</taxon>
        <taxon>Potamilus</taxon>
    </lineage>
</organism>
<evidence type="ECO:0000256" key="6">
    <source>
        <dbReference type="ARBA" id="ARBA00022670"/>
    </source>
</evidence>
<keyword evidence="11" id="KW-0862">Zinc</keyword>
<dbReference type="InterPro" id="IPR041569">
    <property type="entry name" value="AAA_lid_3"/>
</dbReference>
<keyword evidence="12 16" id="KW-0067">ATP-binding</keyword>
<evidence type="ECO:0000256" key="1">
    <source>
        <dbReference type="ARBA" id="ARBA00001947"/>
    </source>
</evidence>
<dbReference type="GO" id="GO:0004222">
    <property type="term" value="F:metalloendopeptidase activity"/>
    <property type="evidence" value="ECO:0007669"/>
    <property type="project" value="InterPro"/>
</dbReference>
<evidence type="ECO:0000256" key="9">
    <source>
        <dbReference type="ARBA" id="ARBA00022741"/>
    </source>
</evidence>
<keyword evidence="15 17" id="KW-0472">Membrane</keyword>
<dbReference type="SUPFAM" id="SSF140990">
    <property type="entry name" value="FtsH protease domain-like"/>
    <property type="match status" value="1"/>
</dbReference>
<dbReference type="Proteomes" id="UP001195483">
    <property type="component" value="Unassembled WGS sequence"/>
</dbReference>
<evidence type="ECO:0000313" key="19">
    <source>
        <dbReference type="EMBL" id="KAK3604007.1"/>
    </source>
</evidence>
<dbReference type="InterPro" id="IPR003959">
    <property type="entry name" value="ATPase_AAA_core"/>
</dbReference>
<dbReference type="FunFam" id="3.40.50.300:FF:000001">
    <property type="entry name" value="ATP-dependent zinc metalloprotease FtsH"/>
    <property type="match status" value="1"/>
</dbReference>
<dbReference type="PROSITE" id="PS00674">
    <property type="entry name" value="AAA"/>
    <property type="match status" value="1"/>
</dbReference>
<comment type="subcellular location">
    <subcellularLocation>
        <location evidence="2">Membrane</location>
    </subcellularLocation>
</comment>
<dbReference type="PANTHER" id="PTHR23076">
    <property type="entry name" value="METALLOPROTEASE M41 FTSH"/>
    <property type="match status" value="1"/>
</dbReference>
<dbReference type="GO" id="GO:0010304">
    <property type="term" value="P:PSII associated light-harvesting complex II catabolic process"/>
    <property type="evidence" value="ECO:0007669"/>
    <property type="project" value="UniProtKB-ARBA"/>
</dbReference>
<evidence type="ECO:0000259" key="18">
    <source>
        <dbReference type="SMART" id="SM00382"/>
    </source>
</evidence>
<evidence type="ECO:0000313" key="20">
    <source>
        <dbReference type="Proteomes" id="UP001195483"/>
    </source>
</evidence>
<keyword evidence="5" id="KW-1003">Cell membrane</keyword>
<reference evidence="19" key="3">
    <citation type="submission" date="2023-05" db="EMBL/GenBank/DDBJ databases">
        <authorList>
            <person name="Smith C.H."/>
        </authorList>
    </citation>
    <scope>NUCLEOTIDE SEQUENCE</scope>
    <source>
        <strain evidence="19">CHS0354</strain>
        <tissue evidence="19">Mantle</tissue>
    </source>
</reference>
<keyword evidence="20" id="KW-1185">Reference proteome</keyword>
<evidence type="ECO:0000256" key="4">
    <source>
        <dbReference type="ARBA" id="ARBA00010550"/>
    </source>
</evidence>
<dbReference type="SMART" id="SM00382">
    <property type="entry name" value="AAA"/>
    <property type="match status" value="1"/>
</dbReference>
<evidence type="ECO:0000256" key="2">
    <source>
        <dbReference type="ARBA" id="ARBA00004370"/>
    </source>
</evidence>
<dbReference type="AlphaFoldDB" id="A0AAE0W866"/>
<evidence type="ECO:0000256" key="15">
    <source>
        <dbReference type="ARBA" id="ARBA00023136"/>
    </source>
</evidence>
<dbReference type="FunFam" id="1.10.8.60:FF:000001">
    <property type="entry name" value="ATP-dependent zinc metalloprotease FtsH"/>
    <property type="match status" value="1"/>
</dbReference>
<evidence type="ECO:0000256" key="17">
    <source>
        <dbReference type="SAM" id="Phobius"/>
    </source>
</evidence>
<feature type="domain" description="AAA+ ATPase" evidence="18">
    <location>
        <begin position="159"/>
        <end position="298"/>
    </location>
</feature>
<gene>
    <name evidence="19" type="ORF">CHS0354_026806</name>
</gene>
<dbReference type="GO" id="GO:0016887">
    <property type="term" value="F:ATP hydrolysis activity"/>
    <property type="evidence" value="ECO:0007669"/>
    <property type="project" value="InterPro"/>
</dbReference>
<evidence type="ECO:0000256" key="16">
    <source>
        <dbReference type="RuleBase" id="RU003651"/>
    </source>
</evidence>
<keyword evidence="7 17" id="KW-0812">Transmembrane</keyword>
<dbReference type="Pfam" id="PF17862">
    <property type="entry name" value="AAA_lid_3"/>
    <property type="match status" value="1"/>
</dbReference>
<evidence type="ECO:0000256" key="3">
    <source>
        <dbReference type="ARBA" id="ARBA00010044"/>
    </source>
</evidence>
<evidence type="ECO:0000256" key="12">
    <source>
        <dbReference type="ARBA" id="ARBA00022840"/>
    </source>
</evidence>
<reference evidence="19" key="2">
    <citation type="journal article" date="2021" name="Genome Biol. Evol.">
        <title>Developing a high-quality reference genome for a parasitic bivalve with doubly uniparental inheritance (Bivalvia: Unionida).</title>
        <authorList>
            <person name="Smith C.H."/>
        </authorList>
    </citation>
    <scope>NUCLEOTIDE SEQUENCE</scope>
    <source>
        <strain evidence="19">CHS0354</strain>
        <tissue evidence="19">Mantle</tissue>
    </source>
</reference>
<dbReference type="Gene3D" id="1.20.58.760">
    <property type="entry name" value="Peptidase M41"/>
    <property type="match status" value="1"/>
</dbReference>
<dbReference type="GO" id="GO:0005524">
    <property type="term" value="F:ATP binding"/>
    <property type="evidence" value="ECO:0007669"/>
    <property type="project" value="UniProtKB-KW"/>
</dbReference>
<dbReference type="Pfam" id="PF06480">
    <property type="entry name" value="FtsH_ext"/>
    <property type="match status" value="1"/>
</dbReference>
<dbReference type="InterPro" id="IPR000642">
    <property type="entry name" value="Peptidase_M41"/>
</dbReference>
<dbReference type="InterPro" id="IPR027417">
    <property type="entry name" value="P-loop_NTPase"/>
</dbReference>
<comment type="similarity">
    <text evidence="3">In the C-terminal section; belongs to the peptidase M41 family.</text>
</comment>
<dbReference type="FunFam" id="1.20.58.760:FF:000001">
    <property type="entry name" value="ATP-dependent zinc metalloprotease FtsH"/>
    <property type="match status" value="1"/>
</dbReference>
<accession>A0AAE0W866</accession>
<keyword evidence="9 16" id="KW-0547">Nucleotide-binding</keyword>
<dbReference type="CDD" id="cd19501">
    <property type="entry name" value="RecA-like_FtsH"/>
    <property type="match status" value="1"/>
</dbReference>
<dbReference type="InterPro" id="IPR011546">
    <property type="entry name" value="Pept_M41_FtsH_extracell"/>
</dbReference>
<dbReference type="Pfam" id="PF01434">
    <property type="entry name" value="Peptidase_M41"/>
    <property type="match status" value="1"/>
</dbReference>
<evidence type="ECO:0000256" key="10">
    <source>
        <dbReference type="ARBA" id="ARBA00022801"/>
    </source>
</evidence>
<feature type="transmembrane region" description="Helical" evidence="17">
    <location>
        <begin position="6"/>
        <end position="25"/>
    </location>
</feature>
<dbReference type="InterPro" id="IPR003593">
    <property type="entry name" value="AAA+_ATPase"/>
</dbReference>
<evidence type="ECO:0000256" key="5">
    <source>
        <dbReference type="ARBA" id="ARBA00022475"/>
    </source>
</evidence>
<dbReference type="Gene3D" id="3.40.50.300">
    <property type="entry name" value="P-loop containing nucleotide triphosphate hydrolases"/>
    <property type="match status" value="1"/>
</dbReference>
<dbReference type="NCBIfam" id="TIGR01241">
    <property type="entry name" value="FtsH_fam"/>
    <property type="match status" value="1"/>
</dbReference>
<dbReference type="Gene3D" id="1.10.8.60">
    <property type="match status" value="1"/>
</dbReference>
<keyword evidence="6" id="KW-0645">Protease</keyword>
<dbReference type="InterPro" id="IPR003960">
    <property type="entry name" value="ATPase_AAA_CS"/>
</dbReference>
<name>A0AAE0W866_9BIVA</name>
<dbReference type="PANTHER" id="PTHR23076:SF97">
    <property type="entry name" value="ATP-DEPENDENT ZINC METALLOPROTEASE YME1L1"/>
    <property type="match status" value="1"/>
</dbReference>
<keyword evidence="8" id="KW-0479">Metal-binding</keyword>
<dbReference type="HAMAP" id="MF_01458">
    <property type="entry name" value="FtsH"/>
    <property type="match status" value="1"/>
</dbReference>
<dbReference type="EMBL" id="JAEAOA010001598">
    <property type="protein sequence ID" value="KAK3604007.1"/>
    <property type="molecule type" value="Genomic_DNA"/>
</dbReference>
<comment type="cofactor">
    <cofactor evidence="1">
        <name>Zn(2+)</name>
        <dbReference type="ChEBI" id="CHEBI:29105"/>
    </cofactor>
</comment>
<dbReference type="GO" id="GO:0004176">
    <property type="term" value="F:ATP-dependent peptidase activity"/>
    <property type="evidence" value="ECO:0007669"/>
    <property type="project" value="InterPro"/>
</dbReference>
<evidence type="ECO:0000256" key="7">
    <source>
        <dbReference type="ARBA" id="ARBA00022692"/>
    </source>
</evidence>
<evidence type="ECO:0000256" key="11">
    <source>
        <dbReference type="ARBA" id="ARBA00022833"/>
    </source>
</evidence>
<dbReference type="GO" id="GO:0016020">
    <property type="term" value="C:membrane"/>
    <property type="evidence" value="ECO:0007669"/>
    <property type="project" value="UniProtKB-SubCell"/>
</dbReference>
<dbReference type="Pfam" id="PF00004">
    <property type="entry name" value="AAA"/>
    <property type="match status" value="1"/>
</dbReference>
<dbReference type="InterPro" id="IPR037219">
    <property type="entry name" value="Peptidase_M41-like"/>
</dbReference>
<comment type="caution">
    <text evidence="19">The sequence shown here is derived from an EMBL/GenBank/DDBJ whole genome shotgun (WGS) entry which is preliminary data.</text>
</comment>
<dbReference type="GO" id="GO:0008270">
    <property type="term" value="F:zinc ion binding"/>
    <property type="evidence" value="ECO:0007669"/>
    <property type="project" value="InterPro"/>
</dbReference>